<dbReference type="Gene3D" id="2.40.10.120">
    <property type="match status" value="1"/>
</dbReference>
<reference evidence="4" key="2">
    <citation type="submission" date="2020-09" db="EMBL/GenBank/DDBJ databases">
        <authorList>
            <person name="Sun Q."/>
            <person name="Ohkuma M."/>
        </authorList>
    </citation>
    <scope>NUCLEOTIDE SEQUENCE</scope>
    <source>
        <strain evidence="4">JCM 3276</strain>
    </source>
</reference>
<accession>A0A918GN99</accession>
<dbReference type="GO" id="GO:0006508">
    <property type="term" value="P:proteolysis"/>
    <property type="evidence" value="ECO:0007669"/>
    <property type="project" value="UniProtKB-KW"/>
</dbReference>
<dbReference type="InterPro" id="IPR001940">
    <property type="entry name" value="Peptidase_S1C"/>
</dbReference>
<name>A0A918GN99_9PSEU</name>
<dbReference type="PANTHER" id="PTHR43343">
    <property type="entry name" value="PEPTIDASE S12"/>
    <property type="match status" value="1"/>
</dbReference>
<comment type="caution">
    <text evidence="4">The sequence shown here is derived from an EMBL/GenBank/DDBJ whole genome shotgun (WGS) entry which is preliminary data.</text>
</comment>
<dbReference type="InterPro" id="IPR051201">
    <property type="entry name" value="Chloro_Bact_Ser_Proteases"/>
</dbReference>
<proteinExistence type="predicted"/>
<dbReference type="PRINTS" id="PR00834">
    <property type="entry name" value="PROTEASES2C"/>
</dbReference>
<dbReference type="Pfam" id="PF13365">
    <property type="entry name" value="Trypsin_2"/>
    <property type="match status" value="1"/>
</dbReference>
<reference evidence="4" key="1">
    <citation type="journal article" date="2014" name="Int. J. Syst. Evol. Microbiol.">
        <title>Complete genome sequence of Corynebacterium casei LMG S-19264T (=DSM 44701T), isolated from a smear-ripened cheese.</title>
        <authorList>
            <consortium name="US DOE Joint Genome Institute (JGI-PGF)"/>
            <person name="Walter F."/>
            <person name="Albersmeier A."/>
            <person name="Kalinowski J."/>
            <person name="Ruckert C."/>
        </authorList>
    </citation>
    <scope>NUCLEOTIDE SEQUENCE</scope>
    <source>
        <strain evidence="4">JCM 3276</strain>
    </source>
</reference>
<dbReference type="GO" id="GO:0004252">
    <property type="term" value="F:serine-type endopeptidase activity"/>
    <property type="evidence" value="ECO:0007669"/>
    <property type="project" value="InterPro"/>
</dbReference>
<organism evidence="4 5">
    <name type="scientific">Actinokineospora fastidiosa</name>
    <dbReference type="NCBI Taxonomy" id="1816"/>
    <lineage>
        <taxon>Bacteria</taxon>
        <taxon>Bacillati</taxon>
        <taxon>Actinomycetota</taxon>
        <taxon>Actinomycetes</taxon>
        <taxon>Pseudonocardiales</taxon>
        <taxon>Pseudonocardiaceae</taxon>
        <taxon>Actinokineospora</taxon>
    </lineage>
</organism>
<feature type="transmembrane region" description="Helical" evidence="3">
    <location>
        <begin position="23"/>
        <end position="46"/>
    </location>
</feature>
<evidence type="ECO:0000256" key="1">
    <source>
        <dbReference type="ARBA" id="ARBA00022670"/>
    </source>
</evidence>
<dbReference type="PANTHER" id="PTHR43343:SF3">
    <property type="entry name" value="PROTEASE DO-LIKE 8, CHLOROPLASTIC"/>
    <property type="match status" value="1"/>
</dbReference>
<dbReference type="InterPro" id="IPR009003">
    <property type="entry name" value="Peptidase_S1_PA"/>
</dbReference>
<keyword evidence="1" id="KW-0645">Protease</keyword>
<dbReference type="AlphaFoldDB" id="A0A918GN99"/>
<keyword evidence="2" id="KW-0378">Hydrolase</keyword>
<gene>
    <name evidence="4" type="ORF">GCM10010171_51360</name>
</gene>
<keyword evidence="3" id="KW-0812">Transmembrane</keyword>
<dbReference type="EMBL" id="BMRB01000005">
    <property type="protein sequence ID" value="GGS49934.1"/>
    <property type="molecule type" value="Genomic_DNA"/>
</dbReference>
<evidence type="ECO:0000313" key="5">
    <source>
        <dbReference type="Proteomes" id="UP000660680"/>
    </source>
</evidence>
<evidence type="ECO:0008006" key="6">
    <source>
        <dbReference type="Google" id="ProtNLM"/>
    </source>
</evidence>
<dbReference type="RefSeq" id="WP_229787420.1">
    <property type="nucleotide sequence ID" value="NZ_BMRB01000005.1"/>
</dbReference>
<protein>
    <recommendedName>
        <fullName evidence="6">Trypsin-like serine protease</fullName>
    </recommendedName>
</protein>
<keyword evidence="3" id="KW-0472">Membrane</keyword>
<evidence type="ECO:0000313" key="4">
    <source>
        <dbReference type="EMBL" id="GGS49934.1"/>
    </source>
</evidence>
<keyword evidence="5" id="KW-1185">Reference proteome</keyword>
<evidence type="ECO:0000256" key="2">
    <source>
        <dbReference type="ARBA" id="ARBA00022801"/>
    </source>
</evidence>
<sequence>MDASYPPQQFWPQVPPRRRTGRVVALVTAAVLGGGLIGGTTGAVIAGTDSPLSPAPVTATAAADTAPADVSAVVAKVMPSVVEINVRTGAAEGVGSGVILTADGRILTNHHVVAGAREIRITFADGTTAPATVVGTDRASDLAVLQATGVSNLTPAALGDSDTVRVGDSVIAIGSPAGLQGTVTTGIISALDRDVTIASGGVSYAALQTDASINQGNSGGPLFDADGRVIGVNSAIYSPTSGPGGSAGSVGIGFSIPINTAKAVIERMG</sequence>
<dbReference type="SUPFAM" id="SSF50494">
    <property type="entry name" value="Trypsin-like serine proteases"/>
    <property type="match status" value="1"/>
</dbReference>
<keyword evidence="3" id="KW-1133">Transmembrane helix</keyword>
<evidence type="ECO:0000256" key="3">
    <source>
        <dbReference type="SAM" id="Phobius"/>
    </source>
</evidence>
<dbReference type="Proteomes" id="UP000660680">
    <property type="component" value="Unassembled WGS sequence"/>
</dbReference>